<name>A0A7Z0EJ07_9ACTN</name>
<sequence length="380" mass="37699">MRSSVIPIAVVGAGALALGAALAVVPNAGGEPVPAETVADEQAMTMQDALEQDLGLTPFGAEELLRAQEEALAVEAEAAEAAGEAYGGSLFDAETRELTVLVTDPAYVEPVEAAGAGAEVVDHGTDGLARVSRELGEAGPPDGVVGWYPDIASDTVVIEALEGADTGSLVEAAGVDASAVRVEEVDERPETYADIVGGQAYFMGGGRCSVGFAVTDGAGAPGFVTAGHCGTAGTPAESGDGTGSGVFEESVFPGSDGAFVRATSNWNPTNLVEGADQAVTGAEQAPVGAAVCRSGSTTGWHCGTIEARGQTVTYPQGTVEGLTRTDVCAEPGDSGGSFVSGSQAQGVTSGGSGDCTSGGTTFYQEAGPLLSAWDLSLVTG</sequence>
<evidence type="ECO:0000256" key="9">
    <source>
        <dbReference type="PIRSR" id="PIRSR001134-2"/>
    </source>
</evidence>
<keyword evidence="5" id="KW-0720">Serine protease</keyword>
<dbReference type="Proteomes" id="UP000572051">
    <property type="component" value="Unassembled WGS sequence"/>
</dbReference>
<dbReference type="InterPro" id="IPR043504">
    <property type="entry name" value="Peptidase_S1_PA_chymotrypsin"/>
</dbReference>
<dbReference type="RefSeq" id="WP_179820946.1">
    <property type="nucleotide sequence ID" value="NZ_JACCFS010000001.1"/>
</dbReference>
<keyword evidence="7 9" id="KW-1015">Disulfide bond</keyword>
<dbReference type="Gene3D" id="3.30.300.50">
    <property type="match status" value="2"/>
</dbReference>
<comment type="similarity">
    <text evidence="1">Belongs to the peptidase S1 family.</text>
</comment>
<dbReference type="InterPro" id="IPR004236">
    <property type="entry name" value="Pept_S1_alpha_lytic"/>
</dbReference>
<dbReference type="Gene3D" id="2.40.10.10">
    <property type="entry name" value="Trypsin-like serine proteases"/>
    <property type="match status" value="2"/>
</dbReference>
<evidence type="ECO:0000313" key="14">
    <source>
        <dbReference type="Proteomes" id="UP000572051"/>
    </source>
</evidence>
<evidence type="ECO:0000256" key="3">
    <source>
        <dbReference type="ARBA" id="ARBA00022729"/>
    </source>
</evidence>
<dbReference type="SUPFAM" id="SSF50494">
    <property type="entry name" value="Trypsin-like serine proteases"/>
    <property type="match status" value="1"/>
</dbReference>
<feature type="chain" id="PRO_5039192289" evidence="10">
    <location>
        <begin position="24"/>
        <end position="380"/>
    </location>
</feature>
<protein>
    <submittedName>
        <fullName evidence="13">Streptogrisin C</fullName>
        <ecNumber evidence="13">3.4.21.-</ecNumber>
    </submittedName>
</protein>
<keyword evidence="4 13" id="KW-0378">Hydrolase</keyword>
<evidence type="ECO:0000313" key="13">
    <source>
        <dbReference type="EMBL" id="NYJ32954.1"/>
    </source>
</evidence>
<feature type="domain" description="Peptidase S1A alpha-lytic prodomain" evidence="12">
    <location>
        <begin position="125"/>
        <end position="177"/>
    </location>
</feature>
<dbReference type="InterPro" id="IPR009003">
    <property type="entry name" value="Peptidase_S1_PA"/>
</dbReference>
<feature type="disulfide bond" evidence="9">
    <location>
        <begin position="208"/>
        <end position="229"/>
    </location>
</feature>
<feature type="disulfide bond" evidence="9">
    <location>
        <begin position="292"/>
        <end position="302"/>
    </location>
</feature>
<dbReference type="CDD" id="cd21112">
    <property type="entry name" value="alphaLP-like"/>
    <property type="match status" value="1"/>
</dbReference>
<dbReference type="GO" id="GO:0004252">
    <property type="term" value="F:serine-type endopeptidase activity"/>
    <property type="evidence" value="ECO:0007669"/>
    <property type="project" value="InterPro"/>
</dbReference>
<dbReference type="EMBL" id="JACCFS010000001">
    <property type="protein sequence ID" value="NYJ32954.1"/>
    <property type="molecule type" value="Genomic_DNA"/>
</dbReference>
<evidence type="ECO:0000256" key="10">
    <source>
        <dbReference type="SAM" id="SignalP"/>
    </source>
</evidence>
<feature type="signal peptide" evidence="10">
    <location>
        <begin position="1"/>
        <end position="23"/>
    </location>
</feature>
<evidence type="ECO:0000256" key="4">
    <source>
        <dbReference type="ARBA" id="ARBA00022801"/>
    </source>
</evidence>
<feature type="active site" description="Charge relay system" evidence="8">
    <location>
        <position position="256"/>
    </location>
</feature>
<dbReference type="InterPro" id="IPR001254">
    <property type="entry name" value="Trypsin_dom"/>
</dbReference>
<evidence type="ECO:0000259" key="11">
    <source>
        <dbReference type="Pfam" id="PF00089"/>
    </source>
</evidence>
<feature type="disulfide bond" evidence="9">
    <location>
        <begin position="328"/>
        <end position="355"/>
    </location>
</feature>
<feature type="active site" description="Charge relay system" evidence="8">
    <location>
        <position position="334"/>
    </location>
</feature>
<evidence type="ECO:0000256" key="8">
    <source>
        <dbReference type="PIRSR" id="PIRSR001134-1"/>
    </source>
</evidence>
<evidence type="ECO:0000259" key="12">
    <source>
        <dbReference type="Pfam" id="PF02983"/>
    </source>
</evidence>
<dbReference type="PIRSF" id="PIRSF001134">
    <property type="entry name" value="Streptogrisin"/>
    <property type="match status" value="1"/>
</dbReference>
<feature type="domain" description="Peptidase S1" evidence="11">
    <location>
        <begin position="195"/>
        <end position="365"/>
    </location>
</feature>
<proteinExistence type="inferred from homology"/>
<keyword evidence="3 10" id="KW-0732">Signal</keyword>
<reference evidence="13 14" key="1">
    <citation type="submission" date="2020-07" db="EMBL/GenBank/DDBJ databases">
        <title>Sequencing the genomes of 1000 actinobacteria strains.</title>
        <authorList>
            <person name="Klenk H.-P."/>
        </authorList>
    </citation>
    <scope>NUCLEOTIDE SEQUENCE [LARGE SCALE GENOMIC DNA]</scope>
    <source>
        <strain evidence="13 14">DSM 44442</strain>
    </source>
</reference>
<feature type="active site" description="Charge relay system" evidence="8">
    <location>
        <position position="228"/>
    </location>
</feature>
<gene>
    <name evidence="13" type="ORF">HNR10_000835</name>
</gene>
<dbReference type="InterPro" id="IPR035070">
    <property type="entry name" value="Streptogrisin_prodomain"/>
</dbReference>
<dbReference type="GO" id="GO:0005576">
    <property type="term" value="C:extracellular region"/>
    <property type="evidence" value="ECO:0007669"/>
    <property type="project" value="InterPro"/>
</dbReference>
<dbReference type="InterPro" id="IPR001316">
    <property type="entry name" value="Pept_S1A_streptogrisin"/>
</dbReference>
<organism evidence="13 14">
    <name type="scientific">Nocardiopsis aegyptia</name>
    <dbReference type="NCBI Taxonomy" id="220378"/>
    <lineage>
        <taxon>Bacteria</taxon>
        <taxon>Bacillati</taxon>
        <taxon>Actinomycetota</taxon>
        <taxon>Actinomycetes</taxon>
        <taxon>Streptosporangiales</taxon>
        <taxon>Nocardiopsidaceae</taxon>
        <taxon>Nocardiopsis</taxon>
    </lineage>
</organism>
<dbReference type="PRINTS" id="PR00861">
    <property type="entry name" value="ALYTICPTASE"/>
</dbReference>
<evidence type="ECO:0000256" key="2">
    <source>
        <dbReference type="ARBA" id="ARBA00022670"/>
    </source>
</evidence>
<evidence type="ECO:0000256" key="5">
    <source>
        <dbReference type="ARBA" id="ARBA00022825"/>
    </source>
</evidence>
<dbReference type="GO" id="GO:0006508">
    <property type="term" value="P:proteolysis"/>
    <property type="evidence" value="ECO:0007669"/>
    <property type="project" value="UniProtKB-KW"/>
</dbReference>
<dbReference type="Pfam" id="PF00089">
    <property type="entry name" value="Trypsin"/>
    <property type="match status" value="1"/>
</dbReference>
<dbReference type="EC" id="3.4.21.-" evidence="13"/>
<accession>A0A7Z0EJ07</accession>
<dbReference type="Pfam" id="PF02983">
    <property type="entry name" value="Pro_Al_protease"/>
    <property type="match status" value="1"/>
</dbReference>
<evidence type="ECO:0000256" key="1">
    <source>
        <dbReference type="ARBA" id="ARBA00007664"/>
    </source>
</evidence>
<evidence type="ECO:0000256" key="7">
    <source>
        <dbReference type="ARBA" id="ARBA00023157"/>
    </source>
</evidence>
<keyword evidence="2" id="KW-0645">Protease</keyword>
<keyword evidence="14" id="KW-1185">Reference proteome</keyword>
<evidence type="ECO:0000256" key="6">
    <source>
        <dbReference type="ARBA" id="ARBA00023145"/>
    </source>
</evidence>
<comment type="caution">
    <text evidence="13">The sequence shown here is derived from an EMBL/GenBank/DDBJ whole genome shotgun (WGS) entry which is preliminary data.</text>
</comment>
<keyword evidence="6" id="KW-0865">Zymogen</keyword>
<dbReference type="AlphaFoldDB" id="A0A7Z0EJ07"/>